<dbReference type="EMBL" id="WVTA01000017">
    <property type="protein sequence ID" value="KAK3201060.1"/>
    <property type="molecule type" value="Genomic_DNA"/>
</dbReference>
<dbReference type="Pfam" id="PF10056">
    <property type="entry name" value="DUF2293"/>
    <property type="match status" value="1"/>
</dbReference>
<evidence type="ECO:0000259" key="1">
    <source>
        <dbReference type="Pfam" id="PF10056"/>
    </source>
</evidence>
<sequence>MAPKEITVGPNAAMPKGYGFLKKGIKYKTLHCRRLTHQAGKTVFVVEQNKKVLGIRVPRDILTHVHAQANETLSSRTLATEQRDTTALRQAAAELDKQFPRIPEHDREKVLNHGFKKYSGRVGRTSLIPLPRKVLYAVGAHIRHTHTNYDRMLAQGIKRDDARRRIQKRIQEVLKEWGPEAGRRKSSST</sequence>
<organism evidence="2 3">
    <name type="scientific">Pseudopithomyces chartarum</name>
    <dbReference type="NCBI Taxonomy" id="1892770"/>
    <lineage>
        <taxon>Eukaryota</taxon>
        <taxon>Fungi</taxon>
        <taxon>Dikarya</taxon>
        <taxon>Ascomycota</taxon>
        <taxon>Pezizomycotina</taxon>
        <taxon>Dothideomycetes</taxon>
        <taxon>Pleosporomycetidae</taxon>
        <taxon>Pleosporales</taxon>
        <taxon>Massarineae</taxon>
        <taxon>Didymosphaeriaceae</taxon>
        <taxon>Pseudopithomyces</taxon>
    </lineage>
</organism>
<reference evidence="2 3" key="1">
    <citation type="submission" date="2021-02" db="EMBL/GenBank/DDBJ databases">
        <title>Genome assembly of Pseudopithomyces chartarum.</title>
        <authorList>
            <person name="Jauregui R."/>
            <person name="Singh J."/>
            <person name="Voisey C."/>
        </authorList>
    </citation>
    <scope>NUCLEOTIDE SEQUENCE [LARGE SCALE GENOMIC DNA]</scope>
    <source>
        <strain evidence="2 3">AGR01</strain>
    </source>
</reference>
<dbReference type="InterPro" id="IPR018744">
    <property type="entry name" value="DUF2293"/>
</dbReference>
<proteinExistence type="predicted"/>
<protein>
    <recommendedName>
        <fullName evidence="1">DUF2293 domain-containing protein</fullName>
    </recommendedName>
</protein>
<name>A0AAN6LQS0_9PLEO</name>
<gene>
    <name evidence="2" type="ORF">GRF29_213g930656</name>
</gene>
<dbReference type="AlphaFoldDB" id="A0AAN6LQS0"/>
<feature type="domain" description="DUF2293" evidence="1">
    <location>
        <begin position="95"/>
        <end position="178"/>
    </location>
</feature>
<keyword evidence="3" id="KW-1185">Reference proteome</keyword>
<dbReference type="PANTHER" id="PTHR38113:SF2">
    <property type="entry name" value="DUF2293 DOMAIN-CONTAINING PROTEIN"/>
    <property type="match status" value="1"/>
</dbReference>
<evidence type="ECO:0000313" key="3">
    <source>
        <dbReference type="Proteomes" id="UP001280581"/>
    </source>
</evidence>
<dbReference type="PANTHER" id="PTHR38113">
    <property type="match status" value="1"/>
</dbReference>
<evidence type="ECO:0000313" key="2">
    <source>
        <dbReference type="EMBL" id="KAK3201060.1"/>
    </source>
</evidence>
<accession>A0AAN6LQS0</accession>
<comment type="caution">
    <text evidence="2">The sequence shown here is derived from an EMBL/GenBank/DDBJ whole genome shotgun (WGS) entry which is preliminary data.</text>
</comment>
<dbReference type="Proteomes" id="UP001280581">
    <property type="component" value="Unassembled WGS sequence"/>
</dbReference>